<keyword evidence="2" id="KW-0067">ATP-binding</keyword>
<dbReference type="PANTHER" id="PTHR47989">
    <property type="entry name" value="OS01G0750732 PROTEIN"/>
    <property type="match status" value="1"/>
</dbReference>
<evidence type="ECO:0000256" key="1">
    <source>
        <dbReference type="ARBA" id="ARBA00022741"/>
    </source>
</evidence>
<dbReference type="InterPro" id="IPR011009">
    <property type="entry name" value="Kinase-like_dom_sf"/>
</dbReference>
<reference evidence="3 4" key="1">
    <citation type="journal article" date="2021" name="Nat. Plants">
        <title>The Taxus genome provides insights into paclitaxel biosynthesis.</title>
        <authorList>
            <person name="Xiong X."/>
            <person name="Gou J."/>
            <person name="Liao Q."/>
            <person name="Li Y."/>
            <person name="Zhou Q."/>
            <person name="Bi G."/>
            <person name="Li C."/>
            <person name="Du R."/>
            <person name="Wang X."/>
            <person name="Sun T."/>
            <person name="Guo L."/>
            <person name="Liang H."/>
            <person name="Lu P."/>
            <person name="Wu Y."/>
            <person name="Zhang Z."/>
            <person name="Ro D.K."/>
            <person name="Shang Y."/>
            <person name="Huang S."/>
            <person name="Yan J."/>
        </authorList>
    </citation>
    <scope>NUCLEOTIDE SEQUENCE [LARGE SCALE GENOMIC DNA]</scope>
    <source>
        <tissue evidence="3">Leaf</tissue>
    </source>
</reference>
<dbReference type="Proteomes" id="UP000824469">
    <property type="component" value="Unassembled WGS sequence"/>
</dbReference>
<dbReference type="PANTHER" id="PTHR47989:SF45">
    <property type="entry name" value="OS01G0709500 PROTEIN"/>
    <property type="match status" value="1"/>
</dbReference>
<sequence>TFGYAAPKYAMTCCVSDKAHVYSYGVVLLELLSDKKVLDPSFSSFGNGFNIVAC</sequence>
<proteinExistence type="predicted"/>
<keyword evidence="1" id="KW-0547">Nucleotide-binding</keyword>
<dbReference type="SUPFAM" id="SSF56112">
    <property type="entry name" value="Protein kinase-like (PK-like)"/>
    <property type="match status" value="1"/>
</dbReference>
<protein>
    <submittedName>
        <fullName evidence="3">Uncharacterized protein</fullName>
    </submittedName>
</protein>
<evidence type="ECO:0000313" key="3">
    <source>
        <dbReference type="EMBL" id="KAH9302047.1"/>
    </source>
</evidence>
<feature type="non-terminal residue" evidence="3">
    <location>
        <position position="54"/>
    </location>
</feature>
<evidence type="ECO:0000256" key="2">
    <source>
        <dbReference type="ARBA" id="ARBA00022840"/>
    </source>
</evidence>
<keyword evidence="4" id="KW-1185">Reference proteome</keyword>
<accession>A0AA38CQV5</accession>
<dbReference type="AlphaFoldDB" id="A0AA38CQV5"/>
<name>A0AA38CQV5_TAXCH</name>
<organism evidence="3 4">
    <name type="scientific">Taxus chinensis</name>
    <name type="common">Chinese yew</name>
    <name type="synonym">Taxus wallichiana var. chinensis</name>
    <dbReference type="NCBI Taxonomy" id="29808"/>
    <lineage>
        <taxon>Eukaryota</taxon>
        <taxon>Viridiplantae</taxon>
        <taxon>Streptophyta</taxon>
        <taxon>Embryophyta</taxon>
        <taxon>Tracheophyta</taxon>
        <taxon>Spermatophyta</taxon>
        <taxon>Pinopsida</taxon>
        <taxon>Pinidae</taxon>
        <taxon>Conifers II</taxon>
        <taxon>Cupressales</taxon>
        <taxon>Taxaceae</taxon>
        <taxon>Taxus</taxon>
    </lineage>
</organism>
<gene>
    <name evidence="3" type="ORF">KI387_013630</name>
</gene>
<feature type="non-terminal residue" evidence="3">
    <location>
        <position position="1"/>
    </location>
</feature>
<dbReference type="EMBL" id="JAHRHJ020000009">
    <property type="protein sequence ID" value="KAH9302047.1"/>
    <property type="molecule type" value="Genomic_DNA"/>
</dbReference>
<comment type="caution">
    <text evidence="3">The sequence shown here is derived from an EMBL/GenBank/DDBJ whole genome shotgun (WGS) entry which is preliminary data.</text>
</comment>
<dbReference type="Gene3D" id="1.10.510.10">
    <property type="entry name" value="Transferase(Phosphotransferase) domain 1"/>
    <property type="match status" value="1"/>
</dbReference>
<dbReference type="GO" id="GO:0005524">
    <property type="term" value="F:ATP binding"/>
    <property type="evidence" value="ECO:0007669"/>
    <property type="project" value="UniProtKB-KW"/>
</dbReference>
<evidence type="ECO:0000313" key="4">
    <source>
        <dbReference type="Proteomes" id="UP000824469"/>
    </source>
</evidence>